<proteinExistence type="predicted"/>
<evidence type="ECO:0000313" key="1">
    <source>
        <dbReference type="EMBL" id="MCY0093290.1"/>
    </source>
</evidence>
<reference evidence="1" key="1">
    <citation type="submission" date="2022-10" db="EMBL/GenBank/DDBJ databases">
        <title>Hoeflea sp. J2-29, isolated from marine algae.</title>
        <authorList>
            <person name="Kristyanto S."/>
            <person name="Kim J.M."/>
            <person name="Jeon C.O."/>
        </authorList>
    </citation>
    <scope>NUCLEOTIDE SEQUENCE</scope>
    <source>
        <strain evidence="1">J2-29</strain>
    </source>
</reference>
<dbReference type="PROSITE" id="PS00543">
    <property type="entry name" value="HLYD_FAMILY"/>
    <property type="match status" value="1"/>
</dbReference>
<dbReference type="Proteomes" id="UP001081283">
    <property type="component" value="Unassembled WGS sequence"/>
</dbReference>
<evidence type="ECO:0000313" key="2">
    <source>
        <dbReference type="Proteomes" id="UP001081283"/>
    </source>
</evidence>
<name>A0ABT3YBN0_9HYPH</name>
<keyword evidence="2" id="KW-1185">Reference proteome</keyword>
<protein>
    <submittedName>
        <fullName evidence="1">Uncharacterized protein</fullName>
    </submittedName>
</protein>
<organism evidence="1 2">
    <name type="scientific">Hoeflea ulvae</name>
    <dbReference type="NCBI Taxonomy" id="2983764"/>
    <lineage>
        <taxon>Bacteria</taxon>
        <taxon>Pseudomonadati</taxon>
        <taxon>Pseudomonadota</taxon>
        <taxon>Alphaproteobacteria</taxon>
        <taxon>Hyphomicrobiales</taxon>
        <taxon>Rhizobiaceae</taxon>
        <taxon>Hoeflea</taxon>
    </lineage>
</organism>
<gene>
    <name evidence="1" type="ORF">OEG82_04490</name>
</gene>
<accession>A0ABT3YBN0</accession>
<dbReference type="RefSeq" id="WP_267611259.1">
    <property type="nucleotide sequence ID" value="NZ_JAOVZQ010000001.1"/>
</dbReference>
<sequence length="45" mass="5060">MDSTIKHAIRPGMIASVEILTGEKTVLDYLLKPISKARYEALTER</sequence>
<dbReference type="InterPro" id="IPR006144">
    <property type="entry name" value="Secretion_HlyD_CS"/>
</dbReference>
<dbReference type="EMBL" id="JAOVZQ010000001">
    <property type="protein sequence ID" value="MCY0093290.1"/>
    <property type="molecule type" value="Genomic_DNA"/>
</dbReference>
<comment type="caution">
    <text evidence="1">The sequence shown here is derived from an EMBL/GenBank/DDBJ whole genome shotgun (WGS) entry which is preliminary data.</text>
</comment>
<dbReference type="PRINTS" id="PR01490">
    <property type="entry name" value="RTXTOXIND"/>
</dbReference>